<name>A0ABQ8KBC1_9APHY</name>
<accession>A0ABQ8KBC1</accession>
<keyword evidence="3" id="KW-1185">Reference proteome</keyword>
<dbReference type="GeneID" id="71997128"/>
<evidence type="ECO:0000256" key="1">
    <source>
        <dbReference type="SAM" id="MobiDB-lite"/>
    </source>
</evidence>
<gene>
    <name evidence="2" type="ORF">C8Q71DRAFT_121489</name>
</gene>
<protein>
    <submittedName>
        <fullName evidence="2">Uncharacterized protein</fullName>
    </submittedName>
</protein>
<comment type="caution">
    <text evidence="2">The sequence shown here is derived from an EMBL/GenBank/DDBJ whole genome shotgun (WGS) entry which is preliminary data.</text>
</comment>
<feature type="compositionally biased region" description="Polar residues" evidence="1">
    <location>
        <begin position="1"/>
        <end position="11"/>
    </location>
</feature>
<sequence>MRRGATMSTLSLVAPPAQSGSLPSDRSPAPGALAPLVPAVPAILPPRRCRRPPARRCMSPRSHRPRHRPCPSSPPRRCPVCDRTSHDAAATIPRLARTDAYLPNVATQPTYAGASPHPPRTPKRSLGIVDRGHTDACFRPAARPSALHAPPLRPAALIAAMPVTQLAVPTSATPCPVGQRTLQSGRCRAGATFAYESVCETLRAPTERFGRGPMAAYACGV</sequence>
<evidence type="ECO:0000313" key="2">
    <source>
        <dbReference type="EMBL" id="KAH9834733.1"/>
    </source>
</evidence>
<dbReference type="Proteomes" id="UP000814176">
    <property type="component" value="Unassembled WGS sequence"/>
</dbReference>
<dbReference type="RefSeq" id="XP_047777219.1">
    <property type="nucleotide sequence ID" value="XM_047916396.1"/>
</dbReference>
<evidence type="ECO:0000313" key="3">
    <source>
        <dbReference type="Proteomes" id="UP000814176"/>
    </source>
</evidence>
<dbReference type="EMBL" id="JADCUA010000014">
    <property type="protein sequence ID" value="KAH9834733.1"/>
    <property type="molecule type" value="Genomic_DNA"/>
</dbReference>
<feature type="region of interest" description="Disordered" evidence="1">
    <location>
        <begin position="53"/>
        <end position="79"/>
    </location>
</feature>
<feature type="region of interest" description="Disordered" evidence="1">
    <location>
        <begin position="1"/>
        <end position="33"/>
    </location>
</feature>
<proteinExistence type="predicted"/>
<reference evidence="2 3" key="1">
    <citation type="journal article" date="2021" name="Environ. Microbiol.">
        <title>Gene family expansions and transcriptome signatures uncover fungal adaptations to wood decay.</title>
        <authorList>
            <person name="Hage H."/>
            <person name="Miyauchi S."/>
            <person name="Viragh M."/>
            <person name="Drula E."/>
            <person name="Min B."/>
            <person name="Chaduli D."/>
            <person name="Navarro D."/>
            <person name="Favel A."/>
            <person name="Norest M."/>
            <person name="Lesage-Meessen L."/>
            <person name="Balint B."/>
            <person name="Merenyi Z."/>
            <person name="de Eugenio L."/>
            <person name="Morin E."/>
            <person name="Martinez A.T."/>
            <person name="Baldrian P."/>
            <person name="Stursova M."/>
            <person name="Martinez M.J."/>
            <person name="Novotny C."/>
            <person name="Magnuson J.K."/>
            <person name="Spatafora J.W."/>
            <person name="Maurice S."/>
            <person name="Pangilinan J."/>
            <person name="Andreopoulos W."/>
            <person name="LaButti K."/>
            <person name="Hundley H."/>
            <person name="Na H."/>
            <person name="Kuo A."/>
            <person name="Barry K."/>
            <person name="Lipzen A."/>
            <person name="Henrissat B."/>
            <person name="Riley R."/>
            <person name="Ahrendt S."/>
            <person name="Nagy L.G."/>
            <person name="Grigoriev I.V."/>
            <person name="Martin F."/>
            <person name="Rosso M.N."/>
        </authorList>
    </citation>
    <scope>NUCLEOTIDE SEQUENCE [LARGE SCALE GENOMIC DNA]</scope>
    <source>
        <strain evidence="2 3">CIRM-BRFM 1785</strain>
    </source>
</reference>
<organism evidence="2 3">
    <name type="scientific">Rhodofomes roseus</name>
    <dbReference type="NCBI Taxonomy" id="34475"/>
    <lineage>
        <taxon>Eukaryota</taxon>
        <taxon>Fungi</taxon>
        <taxon>Dikarya</taxon>
        <taxon>Basidiomycota</taxon>
        <taxon>Agaricomycotina</taxon>
        <taxon>Agaricomycetes</taxon>
        <taxon>Polyporales</taxon>
        <taxon>Rhodofomes</taxon>
    </lineage>
</organism>